<accession>A0ABX1AXE1</accession>
<protein>
    <submittedName>
        <fullName evidence="2">Alpha/beta hydrolase</fullName>
    </submittedName>
</protein>
<evidence type="ECO:0000259" key="1">
    <source>
        <dbReference type="Pfam" id="PF12697"/>
    </source>
</evidence>
<keyword evidence="2" id="KW-0378">Hydrolase</keyword>
<evidence type="ECO:0000313" key="3">
    <source>
        <dbReference type="Proteomes" id="UP000696294"/>
    </source>
</evidence>
<gene>
    <name evidence="2" type="ORF">HCN51_05665</name>
</gene>
<name>A0ABX1AXE1_9ACTN</name>
<dbReference type="SUPFAM" id="SSF53474">
    <property type="entry name" value="alpha/beta-Hydrolases"/>
    <property type="match status" value="1"/>
</dbReference>
<proteinExistence type="predicted"/>
<dbReference type="InterPro" id="IPR052897">
    <property type="entry name" value="Sec-Metab_Biosynth_Hydrolase"/>
</dbReference>
<dbReference type="GO" id="GO:0016787">
    <property type="term" value="F:hydrolase activity"/>
    <property type="evidence" value="ECO:0007669"/>
    <property type="project" value="UniProtKB-KW"/>
</dbReference>
<sequence>MVNKGTLLLVHGAWHSPSCWDRLVPELEERGWRTSTVDLPSTWGDPQVGMYDDARAVRERLLALEAPVTVLAHSYGGVPVSEVAETVPNVRRLVYLAAHMLQTGEAVITPLGGPWFPQDAELLPAPDQPIETLYHDVPAEWAQAAVARLRPQSARAFTERQTRASWRALPSALIVCDDDRIMPELFIKRQLTMTEVVRHLPGDHSPFLSRPGELAGLVDEVAAALPARG</sequence>
<dbReference type="Proteomes" id="UP000696294">
    <property type="component" value="Unassembled WGS sequence"/>
</dbReference>
<reference evidence="2 3" key="1">
    <citation type="submission" date="2020-03" db="EMBL/GenBank/DDBJ databases">
        <title>WGS of actinomycetes isolated from Thailand.</title>
        <authorList>
            <person name="Thawai C."/>
        </authorList>
    </citation>
    <scope>NUCLEOTIDE SEQUENCE [LARGE SCALE GENOMIC DNA]</scope>
    <source>
        <strain evidence="2 3">FMUSA5-5</strain>
    </source>
</reference>
<dbReference type="InterPro" id="IPR000073">
    <property type="entry name" value="AB_hydrolase_1"/>
</dbReference>
<dbReference type="Pfam" id="PF12697">
    <property type="entry name" value="Abhydrolase_6"/>
    <property type="match status" value="1"/>
</dbReference>
<dbReference type="PANTHER" id="PTHR37017">
    <property type="entry name" value="AB HYDROLASE-1 DOMAIN-CONTAINING PROTEIN-RELATED"/>
    <property type="match status" value="1"/>
</dbReference>
<comment type="caution">
    <text evidence="2">The sequence shown here is derived from an EMBL/GenBank/DDBJ whole genome shotgun (WGS) entry which is preliminary data.</text>
</comment>
<dbReference type="RefSeq" id="WP_168007523.1">
    <property type="nucleotide sequence ID" value="NZ_JAATEP010000003.1"/>
</dbReference>
<organism evidence="2 3">
    <name type="scientific">Nonomuraea composti</name>
    <dbReference type="NCBI Taxonomy" id="2720023"/>
    <lineage>
        <taxon>Bacteria</taxon>
        <taxon>Bacillati</taxon>
        <taxon>Actinomycetota</taxon>
        <taxon>Actinomycetes</taxon>
        <taxon>Streptosporangiales</taxon>
        <taxon>Streptosporangiaceae</taxon>
        <taxon>Nonomuraea</taxon>
    </lineage>
</organism>
<dbReference type="InterPro" id="IPR029058">
    <property type="entry name" value="AB_hydrolase_fold"/>
</dbReference>
<keyword evidence="3" id="KW-1185">Reference proteome</keyword>
<feature type="domain" description="AB hydrolase-1" evidence="1">
    <location>
        <begin position="7"/>
        <end position="215"/>
    </location>
</feature>
<dbReference type="Gene3D" id="3.40.50.1820">
    <property type="entry name" value="alpha/beta hydrolase"/>
    <property type="match status" value="1"/>
</dbReference>
<evidence type="ECO:0000313" key="2">
    <source>
        <dbReference type="EMBL" id="NJP88947.1"/>
    </source>
</evidence>
<dbReference type="PANTHER" id="PTHR37017:SF11">
    <property type="entry name" value="ESTERASE_LIPASE_THIOESTERASE DOMAIN-CONTAINING PROTEIN"/>
    <property type="match status" value="1"/>
</dbReference>
<dbReference type="EMBL" id="JAATEP010000003">
    <property type="protein sequence ID" value="NJP88947.1"/>
    <property type="molecule type" value="Genomic_DNA"/>
</dbReference>